<accession>A0AB39AFI1</accession>
<reference evidence="1" key="1">
    <citation type="submission" date="2024-05" db="EMBL/GenBank/DDBJ databases">
        <title>Avian Migration-Mediated Cross-Species Transmission and Recombination Shaping the Diversity of Gammacoronaviruses and Deltacoronaviruses.</title>
        <authorList>
            <person name="Han Y."/>
            <person name="Xu P."/>
            <person name="Xu Y."/>
            <person name="Wang Y."/>
            <person name="Hu J."/>
            <person name="Ma M."/>
            <person name="Li Z."/>
            <person name="Bo S."/>
            <person name="Zhao C."/>
            <person name="Ji L."/>
            <person name="Yuan Y."/>
            <person name="Zhao W."/>
            <person name="Wang J."/>
            <person name="Jin Q."/>
            <person name="Wu Z."/>
            <person name="He G."/>
        </authorList>
    </citation>
    <scope>NUCLEOTIDE SEQUENCE</scope>
    <source>
        <strain evidence="1">AvCa-GammaCoV/SH22-SH234</strain>
    </source>
</reference>
<sequence length="102" mass="11645">MCKCREYLNILYGRSSVLRTYNTIVFEDPGINPLCFALSLQEIIFSKQVLLTFIPKCVLVNNVAFDIKIGFVYYKDERILEKGLFEGKTSSFTIQDEAGCLS</sequence>
<proteinExistence type="predicted"/>
<protein>
    <submittedName>
        <fullName evidence="1">Uncharacterized protein</fullName>
    </submittedName>
</protein>
<dbReference type="EMBL" id="PP845467">
    <property type="protein sequence ID" value="XDG24417.1"/>
    <property type="molecule type" value="Genomic_RNA"/>
</dbReference>
<organism evidence="1">
    <name type="scientific">Bird gammacoronavirus CharadriusCN24</name>
    <dbReference type="NCBI Taxonomy" id="3237965"/>
    <lineage>
        <taxon>Viruses</taxon>
        <taxon>Riboviria</taxon>
        <taxon>Orthornavirae</taxon>
        <taxon>Pisuviricota</taxon>
        <taxon>Pisoniviricetes</taxon>
        <taxon>Nidovirales</taxon>
        <taxon>Cornidovirineae</taxon>
        <taxon>Coronaviridae</taxon>
        <taxon>Orthocoronavirinae</taxon>
        <taxon>Gammacoronavirus</taxon>
    </lineage>
</organism>
<evidence type="ECO:0000313" key="1">
    <source>
        <dbReference type="EMBL" id="XDG24417.1"/>
    </source>
</evidence>
<name>A0AB39AFI1_9GAMC</name>